<name>A0AAC9EWW0_9PROT</name>
<proteinExistence type="predicted"/>
<dbReference type="EMBL" id="CP012401">
    <property type="protein sequence ID" value="ALG69654.1"/>
    <property type="molecule type" value="Genomic_DNA"/>
</dbReference>
<dbReference type="AlphaFoldDB" id="A0AAC9EWW0"/>
<gene>
    <name evidence="1" type="ORF">AL072_00500</name>
</gene>
<organism evidence="1 2">
    <name type="scientific">Azospirillum thiophilum</name>
    <dbReference type="NCBI Taxonomy" id="528244"/>
    <lineage>
        <taxon>Bacteria</taxon>
        <taxon>Pseudomonadati</taxon>
        <taxon>Pseudomonadota</taxon>
        <taxon>Alphaproteobacteria</taxon>
        <taxon>Rhodospirillales</taxon>
        <taxon>Azospirillaceae</taxon>
        <taxon>Azospirillum</taxon>
    </lineage>
</organism>
<dbReference type="KEGG" id="ati:AL072_00500"/>
<reference evidence="2" key="1">
    <citation type="submission" date="2015-08" db="EMBL/GenBank/DDBJ databases">
        <title>Complete Genome Sequence of Azospirillum thiophilum BV-S.</title>
        <authorList>
            <person name="Fomenkov A."/>
            <person name="Vincze T."/>
            <person name="Grabovich M."/>
            <person name="Dubinina G."/>
            <person name="Orlova M."/>
            <person name="Belousova E."/>
            <person name="Roberts R.J."/>
        </authorList>
    </citation>
    <scope>NUCLEOTIDE SEQUENCE [LARGE SCALE GENOMIC DNA]</scope>
    <source>
        <strain evidence="2">BV-S</strain>
    </source>
</reference>
<accession>A0AAC9EWW0</accession>
<evidence type="ECO:0000313" key="2">
    <source>
        <dbReference type="Proteomes" id="UP000069935"/>
    </source>
</evidence>
<reference evidence="1 2" key="2">
    <citation type="journal article" date="2016" name="Genome Announc.">
        <title>Complete Genome Sequence of a Strain of Azospirillum thiophilum Isolated from a Sulfide Spring.</title>
        <authorList>
            <person name="Fomenkov A."/>
            <person name="Vincze T."/>
            <person name="Grabovich M."/>
            <person name="Anton B.P."/>
            <person name="Dubinina G."/>
            <person name="Orlova M."/>
            <person name="Belousova E."/>
            <person name="Roberts R.J."/>
        </authorList>
    </citation>
    <scope>NUCLEOTIDE SEQUENCE [LARGE SCALE GENOMIC DNA]</scope>
    <source>
        <strain evidence="1 2">BV-S</strain>
    </source>
</reference>
<keyword evidence="2" id="KW-1185">Reference proteome</keyword>
<dbReference type="Proteomes" id="UP000069935">
    <property type="component" value="Chromosome 1"/>
</dbReference>
<sequence length="140" mass="14609">MLCQFLDPERNPPPPEAGDLCDAAAEWLEHRSAAAGKAVVRLGLRDATGSDGQAAEGQAAEGQADGLPVDGPILLLLIEWRPDWSGAGNARLLLRARPVYGNASAAVVGVPARPVSLGRPDWLGPARDVLAGVLDFAVRD</sequence>
<protein>
    <submittedName>
        <fullName evidence="1">Uncharacterized protein</fullName>
    </submittedName>
</protein>
<evidence type="ECO:0000313" key="1">
    <source>
        <dbReference type="EMBL" id="ALG69654.1"/>
    </source>
</evidence>